<keyword evidence="4 5" id="KW-0804">Transcription</keyword>
<dbReference type="GO" id="GO:0006352">
    <property type="term" value="P:DNA-templated transcription initiation"/>
    <property type="evidence" value="ECO:0007669"/>
    <property type="project" value="InterPro"/>
</dbReference>
<organism evidence="6 7">
    <name type="scientific">Candidatus Bilamarchaeum dharawalense</name>
    <dbReference type="NCBI Taxonomy" id="2885759"/>
    <lineage>
        <taxon>Archaea</taxon>
        <taxon>Candidatus Micrarchaeota</taxon>
        <taxon>Candidatus Micrarchaeia</taxon>
        <taxon>Candidatus Anstonellales</taxon>
        <taxon>Candidatus Bilamarchaeaceae</taxon>
        <taxon>Candidatus Bilamarchaeum</taxon>
    </lineage>
</organism>
<evidence type="ECO:0000256" key="1">
    <source>
        <dbReference type="ARBA" id="ARBA00005560"/>
    </source>
</evidence>
<feature type="repeat" description="2" evidence="5">
    <location>
        <begin position="102"/>
        <end position="178"/>
    </location>
</feature>
<dbReference type="HAMAP" id="MF_00408">
    <property type="entry name" value="TATA_bind_prot_arch"/>
    <property type="match status" value="1"/>
</dbReference>
<dbReference type="EMBL" id="CABMJJ010000009">
    <property type="protein sequence ID" value="VVC04537.1"/>
    <property type="molecule type" value="Genomic_DNA"/>
</dbReference>
<comment type="caution">
    <text evidence="6">The sequence shown here is derived from an EMBL/GenBank/DDBJ whole genome shotgun (WGS) entry which is preliminary data.</text>
</comment>
<comment type="function">
    <text evidence="5">General factor that plays a role in the activation of archaeal genes transcribed by RNA polymerase. Binds specifically to the TATA box promoter element which lies close to the position of transcription initiation.</text>
</comment>
<accession>A0A5E4LU71</accession>
<dbReference type="Pfam" id="PF00352">
    <property type="entry name" value="TBP"/>
    <property type="match status" value="2"/>
</dbReference>
<keyword evidence="5" id="KW-0805">Transcription regulation</keyword>
<evidence type="ECO:0000256" key="4">
    <source>
        <dbReference type="ARBA" id="ARBA00023163"/>
    </source>
</evidence>
<dbReference type="SUPFAM" id="SSF55945">
    <property type="entry name" value="TATA-box binding protein-like"/>
    <property type="match status" value="2"/>
</dbReference>
<proteinExistence type="inferred from homology"/>
<keyword evidence="2 5" id="KW-0677">Repeat</keyword>
<dbReference type="GO" id="GO:0003677">
    <property type="term" value="F:DNA binding"/>
    <property type="evidence" value="ECO:0007669"/>
    <property type="project" value="UniProtKB-KW"/>
</dbReference>
<gene>
    <name evidence="5 6" type="primary">tbp</name>
    <name evidence="6" type="ORF">LFW2832_01026</name>
</gene>
<evidence type="ECO:0000256" key="2">
    <source>
        <dbReference type="ARBA" id="ARBA00022737"/>
    </source>
</evidence>
<dbReference type="AlphaFoldDB" id="A0A5E4LU71"/>
<keyword evidence="3 5" id="KW-0238">DNA-binding</keyword>
<evidence type="ECO:0000313" key="7">
    <source>
        <dbReference type="Proteomes" id="UP000789941"/>
    </source>
</evidence>
<comment type="similarity">
    <text evidence="1 5">Belongs to the TBP family.</text>
</comment>
<protein>
    <recommendedName>
        <fullName evidence="5">TATA-box-binding protein</fullName>
    </recommendedName>
    <alternativeName>
        <fullName evidence="5">Box A-binding protein</fullName>
        <shortName evidence="5">BAP</shortName>
    </alternativeName>
    <alternativeName>
        <fullName evidence="5">TATA sequence-binding protein</fullName>
        <shortName evidence="5">TBP</shortName>
    </alternativeName>
    <alternativeName>
        <fullName evidence="5">TATA-box factor</fullName>
    </alternativeName>
</protein>
<reference evidence="6 7" key="1">
    <citation type="submission" date="2019-08" db="EMBL/GenBank/DDBJ databases">
        <authorList>
            <person name="Vazquez-Campos X."/>
        </authorList>
    </citation>
    <scope>NUCLEOTIDE SEQUENCE [LARGE SCALE GENOMIC DNA]</scope>
    <source>
        <strain evidence="6">LFW-283_2</strain>
    </source>
</reference>
<evidence type="ECO:0000313" key="6">
    <source>
        <dbReference type="EMBL" id="VVC04537.1"/>
    </source>
</evidence>
<dbReference type="GO" id="GO:0003700">
    <property type="term" value="F:DNA-binding transcription factor activity"/>
    <property type="evidence" value="ECO:0007669"/>
    <property type="project" value="UniProtKB-UniRule"/>
</dbReference>
<dbReference type="Gene3D" id="3.30.310.10">
    <property type="entry name" value="TATA-Binding Protein"/>
    <property type="match status" value="2"/>
</dbReference>
<dbReference type="PRINTS" id="PR00686">
    <property type="entry name" value="TIFACTORIID"/>
</dbReference>
<dbReference type="PANTHER" id="PTHR10126">
    <property type="entry name" value="TATA-BOX BINDING PROTEIN"/>
    <property type="match status" value="1"/>
</dbReference>
<evidence type="ECO:0000256" key="3">
    <source>
        <dbReference type="ARBA" id="ARBA00023125"/>
    </source>
</evidence>
<dbReference type="InterPro" id="IPR000814">
    <property type="entry name" value="TBP"/>
</dbReference>
<dbReference type="Proteomes" id="UP000789941">
    <property type="component" value="Unassembled WGS sequence"/>
</dbReference>
<dbReference type="InterPro" id="IPR012295">
    <property type="entry name" value="TBP_dom_sf"/>
</dbReference>
<sequence>MSKKPDFVITNMVASASLGLELDLYALANKIPEIEYEPEQFPGAILKFKDPKASLLLFKNGKVVCVGCKKRELIEKTIQKTIKMLTPYAKRITKTKKPHIEITNIVASAALNLELDLYKIAYKIKDVEYEPEQFPGAILKFKDPKASLLLFKNGKVICAGAKNEKEIRIVLAKAKTLLKPYAEKPMQRG</sequence>
<name>A0A5E4LU71_9ARCH</name>
<feature type="repeat" description="1" evidence="5">
    <location>
        <begin position="9"/>
        <end position="85"/>
    </location>
</feature>
<evidence type="ECO:0000256" key="5">
    <source>
        <dbReference type="HAMAP-Rule" id="MF_00408"/>
    </source>
</evidence>